<reference evidence="2 3" key="1">
    <citation type="submission" date="2024-11" db="EMBL/GenBank/DDBJ databases">
        <title>A near-complete genome assembly of Cinchona calisaya.</title>
        <authorList>
            <person name="Lian D.C."/>
            <person name="Zhao X.W."/>
            <person name="Wei L."/>
        </authorList>
    </citation>
    <scope>NUCLEOTIDE SEQUENCE [LARGE SCALE GENOMIC DNA]</scope>
    <source>
        <tissue evidence="2">Nenye</tissue>
    </source>
</reference>
<dbReference type="EMBL" id="JBJUIK010000013">
    <property type="protein sequence ID" value="KAL3506268.1"/>
    <property type="molecule type" value="Genomic_DNA"/>
</dbReference>
<organism evidence="2 3">
    <name type="scientific">Cinchona calisaya</name>
    <dbReference type="NCBI Taxonomy" id="153742"/>
    <lineage>
        <taxon>Eukaryota</taxon>
        <taxon>Viridiplantae</taxon>
        <taxon>Streptophyta</taxon>
        <taxon>Embryophyta</taxon>
        <taxon>Tracheophyta</taxon>
        <taxon>Spermatophyta</taxon>
        <taxon>Magnoliopsida</taxon>
        <taxon>eudicotyledons</taxon>
        <taxon>Gunneridae</taxon>
        <taxon>Pentapetalae</taxon>
        <taxon>asterids</taxon>
        <taxon>lamiids</taxon>
        <taxon>Gentianales</taxon>
        <taxon>Rubiaceae</taxon>
        <taxon>Cinchonoideae</taxon>
        <taxon>Cinchoneae</taxon>
        <taxon>Cinchona</taxon>
    </lineage>
</organism>
<comment type="caution">
    <text evidence="2">The sequence shown here is derived from an EMBL/GenBank/DDBJ whole genome shotgun (WGS) entry which is preliminary data.</text>
</comment>
<sequence>MSSELSHRILNKLSGISSYATNEQCIFKVHDRLRSNNKEAYEPKFLSIGPYHHGKSNLEKMEMHKLRYLQELLARRGETNPDRYIIALTELEDRAQKCYAEDISPISNDDFVKMMFLDGCFVIEFLRKLFDRKLRNTDDTIFQMDWLHNWIVPDLILFENQVPFFILDQLFDMTKLPGQEENLKHLVFHLGKALIYDSRPIFSYPEISAADTVIHLLDLVHKSVCSSFAKILTETNDRPVNDFSLDLIRPTSELNLSGIHFEAAASQNQSWLDITFKDGKIKIPKLEIMDWTECVFRNLIAYEQYMLNGQSWRCVSDYTMFLDLLTDSPKDVEKLRLCHIIRNWLGDDEAVSTMFNKLGNGVGINVSKFCYSRVFKDVNDFSIKRRNIWRAYLMKNYFNTPWSIISFLAALLLLILSVVQTIFSILQYTNQ</sequence>
<keyword evidence="3" id="KW-1185">Reference proteome</keyword>
<dbReference type="AlphaFoldDB" id="A0ABD2YL37"/>
<dbReference type="InterPro" id="IPR004158">
    <property type="entry name" value="DUF247_pln"/>
</dbReference>
<accession>A0ABD2YL37</accession>
<evidence type="ECO:0000313" key="3">
    <source>
        <dbReference type="Proteomes" id="UP001630127"/>
    </source>
</evidence>
<keyword evidence="1" id="KW-0812">Transmembrane</keyword>
<gene>
    <name evidence="2" type="ORF">ACH5RR_031650</name>
</gene>
<proteinExistence type="predicted"/>
<protein>
    <submittedName>
        <fullName evidence="2">Uncharacterized protein</fullName>
    </submittedName>
</protein>
<keyword evidence="1" id="KW-0472">Membrane</keyword>
<feature type="transmembrane region" description="Helical" evidence="1">
    <location>
        <begin position="402"/>
        <end position="426"/>
    </location>
</feature>
<dbReference type="PANTHER" id="PTHR31170">
    <property type="entry name" value="BNAC04G53230D PROTEIN"/>
    <property type="match status" value="1"/>
</dbReference>
<dbReference type="PANTHER" id="PTHR31170:SF17">
    <property type="match status" value="1"/>
</dbReference>
<keyword evidence="1" id="KW-1133">Transmembrane helix</keyword>
<name>A0ABD2YL37_9GENT</name>
<evidence type="ECO:0000256" key="1">
    <source>
        <dbReference type="SAM" id="Phobius"/>
    </source>
</evidence>
<dbReference type="Pfam" id="PF03140">
    <property type="entry name" value="DUF247"/>
    <property type="match status" value="1"/>
</dbReference>
<dbReference type="Proteomes" id="UP001630127">
    <property type="component" value="Unassembled WGS sequence"/>
</dbReference>
<evidence type="ECO:0000313" key="2">
    <source>
        <dbReference type="EMBL" id="KAL3506268.1"/>
    </source>
</evidence>